<dbReference type="Gene3D" id="3.20.20.30">
    <property type="entry name" value="Luciferase-like domain"/>
    <property type="match status" value="1"/>
</dbReference>
<organism evidence="6 7">
    <name type="scientific">candidate division MSBL1 archaeon SCGC-AAA259E17</name>
    <dbReference type="NCBI Taxonomy" id="1698263"/>
    <lineage>
        <taxon>Archaea</taxon>
        <taxon>Methanobacteriati</taxon>
        <taxon>Methanobacteriota</taxon>
        <taxon>candidate division MSBL1</taxon>
    </lineage>
</organism>
<dbReference type="InterPro" id="IPR050564">
    <property type="entry name" value="F420-G6PD/mer"/>
</dbReference>
<comment type="similarity">
    <text evidence="4">Belongs to the mer family.</text>
</comment>
<dbReference type="InterPro" id="IPR019946">
    <property type="entry name" value="MeH4methanopterin_reductase"/>
</dbReference>
<comment type="function">
    <text evidence="4">Catalyzes the oxidation of methyl-H(4)MPT to methylene-H(4)MPT.</text>
</comment>
<evidence type="ECO:0000256" key="2">
    <source>
        <dbReference type="ARBA" id="ARBA00022563"/>
    </source>
</evidence>
<gene>
    <name evidence="4" type="primary">mer</name>
    <name evidence="6" type="ORF">AKJ64_00945</name>
</gene>
<dbReference type="Pfam" id="PF00296">
    <property type="entry name" value="Bac_luciferase"/>
    <property type="match status" value="1"/>
</dbReference>
<evidence type="ECO:0000256" key="1">
    <source>
        <dbReference type="ARBA" id="ARBA00022490"/>
    </source>
</evidence>
<dbReference type="CDD" id="cd01097">
    <property type="entry name" value="Tetrahydromethanopterin_reductase"/>
    <property type="match status" value="1"/>
</dbReference>
<dbReference type="InterPro" id="IPR011251">
    <property type="entry name" value="Luciferase-like_dom"/>
</dbReference>
<keyword evidence="1 4" id="KW-0963">Cytoplasm</keyword>
<dbReference type="GO" id="GO:0006730">
    <property type="term" value="P:one-carbon metabolic process"/>
    <property type="evidence" value="ECO:0007669"/>
    <property type="project" value="UniProtKB-UniRule"/>
</dbReference>
<protein>
    <recommendedName>
        <fullName evidence="4">5,10-methylenetetrahydromethanopterin reductase</fullName>
        <ecNumber evidence="4">1.5.98.2</ecNumber>
    </recommendedName>
    <alternativeName>
        <fullName evidence="4">Coenzyme F420-dependent N(5),N(10)-methylenetetrahydromethanopterin reductase</fullName>
    </alternativeName>
    <alternativeName>
        <fullName evidence="4">Methylene-H(4)MPT reductase</fullName>
    </alternativeName>
</protein>
<dbReference type="PATRIC" id="fig|1698263.3.peg.1228"/>
<evidence type="ECO:0000256" key="3">
    <source>
        <dbReference type="ARBA" id="ARBA00023002"/>
    </source>
</evidence>
<keyword evidence="2 4" id="KW-0554">One-carbon metabolism</keyword>
<evidence type="ECO:0000256" key="4">
    <source>
        <dbReference type="HAMAP-Rule" id="MF_01091"/>
    </source>
</evidence>
<dbReference type="PANTHER" id="PTHR43244:SF1">
    <property type="entry name" value="5,10-METHYLENETETRAHYDROMETHANOPTERIN REDUCTASE"/>
    <property type="match status" value="1"/>
</dbReference>
<sequence>MDFGVEFVPESLVDEVVEKVKVADKTNFDYVWITDHYNNRNVYAVLTKIAEETEKINLGPGVTNPYTIEPAQTASAIATISELSNGRAVLGIGPGDKTTLDSLGLEWDKPLTRTREAIEIINRLLSGEKVATENMEKHDLNGAELNFEPEEEIPVFIGAQGPNMLKMAGKNGDGVLINASHPKDFDYAVGQIEKGIQEAGRDKEAVEIVAYTSFSVAEDMESAKEAAVPPVAFIVAGVPDVVLDRHDISSEKAGEIGEALGEGDFGTAFGLVTDEMIDAFALYGTPEECVERIESLKDRGVTQIVAGSPIGPDKKESMKVISDKIMPVF</sequence>
<dbReference type="InterPro" id="IPR036661">
    <property type="entry name" value="Luciferase-like_sf"/>
</dbReference>
<comment type="caution">
    <text evidence="6">The sequence shown here is derived from an EMBL/GenBank/DDBJ whole genome shotgun (WGS) entry which is preliminary data.</text>
</comment>
<dbReference type="SUPFAM" id="SSF51679">
    <property type="entry name" value="Bacterial luciferase-like"/>
    <property type="match status" value="1"/>
</dbReference>
<dbReference type="HAMAP" id="MF_01091">
    <property type="entry name" value="F420_mer"/>
    <property type="match status" value="1"/>
</dbReference>
<accession>A0A133UGD6</accession>
<evidence type="ECO:0000313" key="7">
    <source>
        <dbReference type="Proteomes" id="UP000070373"/>
    </source>
</evidence>
<dbReference type="AlphaFoldDB" id="A0A133UGD6"/>
<evidence type="ECO:0000313" key="6">
    <source>
        <dbReference type="EMBL" id="KXA93298.1"/>
    </source>
</evidence>
<feature type="domain" description="Luciferase-like" evidence="5">
    <location>
        <begin position="13"/>
        <end position="303"/>
    </location>
</feature>
<proteinExistence type="inferred from homology"/>
<dbReference type="EC" id="1.5.98.2" evidence="4"/>
<dbReference type="GO" id="GO:0005737">
    <property type="term" value="C:cytoplasm"/>
    <property type="evidence" value="ECO:0007669"/>
    <property type="project" value="UniProtKB-SubCell"/>
</dbReference>
<reference evidence="6 7" key="1">
    <citation type="journal article" date="2016" name="Sci. Rep.">
        <title>Metabolic traits of an uncultured archaeal lineage -MSBL1- from brine pools of the Red Sea.</title>
        <authorList>
            <person name="Mwirichia R."/>
            <person name="Alam I."/>
            <person name="Rashid M."/>
            <person name="Vinu M."/>
            <person name="Ba-Alawi W."/>
            <person name="Anthony Kamau A."/>
            <person name="Kamanda Ngugi D."/>
            <person name="Goker M."/>
            <person name="Klenk H.P."/>
            <person name="Bajic V."/>
            <person name="Stingl U."/>
        </authorList>
    </citation>
    <scope>NUCLEOTIDE SEQUENCE [LARGE SCALE GENOMIC DNA]</scope>
    <source>
        <strain evidence="6">SCGC-AAA259E17</strain>
    </source>
</reference>
<dbReference type="Proteomes" id="UP000070373">
    <property type="component" value="Unassembled WGS sequence"/>
</dbReference>
<dbReference type="GO" id="GO:0016705">
    <property type="term" value="F:oxidoreductase activity, acting on paired donors, with incorporation or reduction of molecular oxygen"/>
    <property type="evidence" value="ECO:0007669"/>
    <property type="project" value="InterPro"/>
</dbReference>
<dbReference type="GO" id="GO:0018537">
    <property type="term" value="F:coenzyme F420-dependent N5,N10-methenyltetrahydromethanopterin reductase activity"/>
    <property type="evidence" value="ECO:0007669"/>
    <property type="project" value="UniProtKB-UniRule"/>
</dbReference>
<dbReference type="EMBL" id="LHXN01000009">
    <property type="protein sequence ID" value="KXA93298.1"/>
    <property type="molecule type" value="Genomic_DNA"/>
</dbReference>
<keyword evidence="3 4" id="KW-0560">Oxidoreductase</keyword>
<keyword evidence="7" id="KW-1185">Reference proteome</keyword>
<dbReference type="NCBIfam" id="NF002619">
    <property type="entry name" value="PRK02271.1"/>
    <property type="match status" value="1"/>
</dbReference>
<comment type="subcellular location">
    <subcellularLocation>
        <location evidence="4">Cytoplasm</location>
    </subcellularLocation>
</comment>
<dbReference type="PANTHER" id="PTHR43244">
    <property type="match status" value="1"/>
</dbReference>
<dbReference type="NCBIfam" id="TIGR03555">
    <property type="entry name" value="F420_mer"/>
    <property type="match status" value="1"/>
</dbReference>
<name>A0A133UGD6_9EURY</name>
<comment type="catalytic activity">
    <reaction evidence="4">
        <text>5-methyl-5,6,7,8-tetrahydromethanopterin + oxidized coenzyme F420-(gamma-L-Glu)(n) + H(+) = 5,10-methylenetetrahydromethanopterin + reduced coenzyme F420-(gamma-L-Glu)(n)</text>
        <dbReference type="Rhea" id="RHEA:21144"/>
        <dbReference type="Rhea" id="RHEA-COMP:12939"/>
        <dbReference type="Rhea" id="RHEA-COMP:14378"/>
        <dbReference type="ChEBI" id="CHEBI:15378"/>
        <dbReference type="ChEBI" id="CHEBI:57818"/>
        <dbReference type="ChEBI" id="CHEBI:58116"/>
        <dbReference type="ChEBI" id="CHEBI:133980"/>
        <dbReference type="ChEBI" id="CHEBI:139511"/>
        <dbReference type="EC" id="1.5.98.2"/>
    </reaction>
</comment>
<evidence type="ECO:0000259" key="5">
    <source>
        <dbReference type="Pfam" id="PF00296"/>
    </source>
</evidence>